<dbReference type="GO" id="GO:0006567">
    <property type="term" value="P:L-threonine catabolic process"/>
    <property type="evidence" value="ECO:0007669"/>
    <property type="project" value="TreeGrafter"/>
</dbReference>
<evidence type="ECO:0000313" key="7">
    <source>
        <dbReference type="EMBL" id="WFD42734.1"/>
    </source>
</evidence>
<evidence type="ECO:0000256" key="5">
    <source>
        <dbReference type="PIRSR" id="PIRSR017617-1"/>
    </source>
</evidence>
<proteinExistence type="inferred from homology"/>
<dbReference type="InterPro" id="IPR015424">
    <property type="entry name" value="PyrdxlP-dep_Trfase"/>
</dbReference>
<dbReference type="SUPFAM" id="SSF53383">
    <property type="entry name" value="PLP-dependent transferases"/>
    <property type="match status" value="1"/>
</dbReference>
<dbReference type="Pfam" id="PF01212">
    <property type="entry name" value="Beta_elim_lyase"/>
    <property type="match status" value="1"/>
</dbReference>
<dbReference type="Gene3D" id="3.40.640.10">
    <property type="entry name" value="Type I PLP-dependent aspartate aminotransferase-like (Major domain)"/>
    <property type="match status" value="1"/>
</dbReference>
<dbReference type="InterPro" id="IPR001597">
    <property type="entry name" value="ArAA_b-elim_lyase/Thr_aldolase"/>
</dbReference>
<evidence type="ECO:0000313" key="8">
    <source>
        <dbReference type="Proteomes" id="UP001214628"/>
    </source>
</evidence>
<dbReference type="GO" id="GO:0008732">
    <property type="term" value="F:L-allo-threonine aldolase activity"/>
    <property type="evidence" value="ECO:0007669"/>
    <property type="project" value="TreeGrafter"/>
</dbReference>
<reference evidence="7" key="1">
    <citation type="submission" date="2023-02" db="EMBL/GenBank/DDBJ databases">
        <title>Mating type loci evolution in Malassezia.</title>
        <authorList>
            <person name="Coelho M.A."/>
        </authorList>
    </citation>
    <scope>NUCLEOTIDE SEQUENCE</scope>
    <source>
        <strain evidence="7">CBS 14136</strain>
    </source>
</reference>
<protein>
    <submittedName>
        <fullName evidence="7">Low-specificity L-threonine aldolase</fullName>
        <ecNumber evidence="7">4.1.2.48</ecNumber>
    </submittedName>
</protein>
<organism evidence="7 8">
    <name type="scientific">Malassezia psittaci</name>
    <dbReference type="NCBI Taxonomy" id="1821823"/>
    <lineage>
        <taxon>Eukaryota</taxon>
        <taxon>Fungi</taxon>
        <taxon>Dikarya</taxon>
        <taxon>Basidiomycota</taxon>
        <taxon>Ustilaginomycotina</taxon>
        <taxon>Malasseziomycetes</taxon>
        <taxon>Malasseziales</taxon>
        <taxon>Malasseziaceae</taxon>
        <taxon>Malassezia</taxon>
    </lineage>
</organism>
<keyword evidence="3" id="KW-0663">Pyridoxal phosphate</keyword>
<dbReference type="AlphaFoldDB" id="A0AAF0JDU2"/>
<keyword evidence="8" id="KW-1185">Reference proteome</keyword>
<evidence type="ECO:0000256" key="2">
    <source>
        <dbReference type="ARBA" id="ARBA00006966"/>
    </source>
</evidence>
<dbReference type="PANTHER" id="PTHR48097:SF9">
    <property type="entry name" value="L-THREONINE ALDOLASE"/>
    <property type="match status" value="1"/>
</dbReference>
<dbReference type="Proteomes" id="UP001214628">
    <property type="component" value="Chromosome 1"/>
</dbReference>
<dbReference type="GO" id="GO:0005829">
    <property type="term" value="C:cytosol"/>
    <property type="evidence" value="ECO:0007669"/>
    <property type="project" value="TreeGrafter"/>
</dbReference>
<dbReference type="Gene3D" id="3.90.1150.10">
    <property type="entry name" value="Aspartate Aminotransferase, domain 1"/>
    <property type="match status" value="1"/>
</dbReference>
<dbReference type="GO" id="GO:0006545">
    <property type="term" value="P:glycine biosynthetic process"/>
    <property type="evidence" value="ECO:0007669"/>
    <property type="project" value="TreeGrafter"/>
</dbReference>
<evidence type="ECO:0000256" key="4">
    <source>
        <dbReference type="ARBA" id="ARBA00023239"/>
    </source>
</evidence>
<comment type="similarity">
    <text evidence="2">Belongs to the threonine aldolase family.</text>
</comment>
<name>A0AAF0JDU2_9BASI</name>
<dbReference type="PANTHER" id="PTHR48097">
    <property type="entry name" value="L-THREONINE ALDOLASE-RELATED"/>
    <property type="match status" value="1"/>
</dbReference>
<dbReference type="InterPro" id="IPR023603">
    <property type="entry name" value="Low_specificity_L-TA-like"/>
</dbReference>
<keyword evidence="4 7" id="KW-0456">Lyase</keyword>
<comment type="cofactor">
    <cofactor evidence="1">
        <name>pyridoxal 5'-phosphate</name>
        <dbReference type="ChEBI" id="CHEBI:597326"/>
    </cofactor>
</comment>
<dbReference type="NCBIfam" id="NF041359">
    <property type="entry name" value="GntG_guanitoxin"/>
    <property type="match status" value="1"/>
</dbReference>
<dbReference type="PIRSF" id="PIRSF017617">
    <property type="entry name" value="Thr_aldolase"/>
    <property type="match status" value="1"/>
</dbReference>
<accession>A0AAF0JDU2</accession>
<evidence type="ECO:0000259" key="6">
    <source>
        <dbReference type="Pfam" id="PF01212"/>
    </source>
</evidence>
<feature type="domain" description="Aromatic amino acid beta-eliminating lyase/threonine aldolase" evidence="6">
    <location>
        <begin position="62"/>
        <end position="345"/>
    </location>
</feature>
<feature type="modified residue" description="N6-(pyridoxal phosphate)lysine" evidence="5">
    <location>
        <position position="259"/>
    </location>
</feature>
<dbReference type="EC" id="4.1.2.48" evidence="7"/>
<evidence type="ECO:0000256" key="1">
    <source>
        <dbReference type="ARBA" id="ARBA00001933"/>
    </source>
</evidence>
<gene>
    <name evidence="7" type="ORF">MPSI1_001383</name>
</gene>
<dbReference type="InterPro" id="IPR015421">
    <property type="entry name" value="PyrdxlP-dep_Trfase_major"/>
</dbReference>
<dbReference type="EMBL" id="CP118375">
    <property type="protein sequence ID" value="WFD42734.1"/>
    <property type="molecule type" value="Genomic_DNA"/>
</dbReference>
<evidence type="ECO:0000256" key="3">
    <source>
        <dbReference type="ARBA" id="ARBA00022898"/>
    </source>
</evidence>
<sequence length="399" mass="44200">MVYASARLADLQMKGRAAKGMLRRSGMLSTPREAEAKAIIPPLKRPTAEEDRIAYRNVGYNLYSDTMTLPTEAMRQAMAQAVCADEVYEYHTPTIEFQQMIADLTGKQAALFMPSGTLSNQLALHLHLLRVGGPASVLCDERTHVYENESGGLAYHSRASAQTIMPSNAHHLTLEEVQKRAILSEDQHYAPTRVISLENTLSGMIFPQDEIVKISEWAQKHSLKMHLDGARLWNVAAETGDSMKELCAPFDTVSLCLSKGLGAPVGSILVGPTDMIERARKFRKLFGSGMRQIGGLTAAAHLSVHDTFPQLRRSHDLAHRCAEMLEMRDIPLTVPCETSMVFFDATAAGYDAAELESRAAQLEPPIILSCPRLVFHYQVHEDVVERLAALLDEMKSERD</sequence>
<dbReference type="InterPro" id="IPR015422">
    <property type="entry name" value="PyrdxlP-dep_Trfase_small"/>
</dbReference>
<dbReference type="FunFam" id="3.40.640.10:FF:000030">
    <property type="entry name" value="Low-specificity L-threonine aldolase"/>
    <property type="match status" value="1"/>
</dbReference>